<dbReference type="GO" id="GO:0032259">
    <property type="term" value="P:methylation"/>
    <property type="evidence" value="ECO:0007669"/>
    <property type="project" value="UniProtKB-KW"/>
</dbReference>
<protein>
    <submittedName>
        <fullName evidence="2">3-demethylubiquinone-9 3-methyltransferase</fullName>
    </submittedName>
</protein>
<dbReference type="PANTHER" id="PTHR33990:SF2">
    <property type="entry name" value="PHNB-LIKE DOMAIN-CONTAINING PROTEIN"/>
    <property type="match status" value="1"/>
</dbReference>
<keyword evidence="3" id="KW-1185">Reference proteome</keyword>
<dbReference type="InterPro" id="IPR029068">
    <property type="entry name" value="Glyas_Bleomycin-R_OHBP_Dase"/>
</dbReference>
<evidence type="ECO:0000259" key="1">
    <source>
        <dbReference type="Pfam" id="PF06983"/>
    </source>
</evidence>
<dbReference type="PANTHER" id="PTHR33990">
    <property type="entry name" value="PROTEIN YJDN-RELATED"/>
    <property type="match status" value="1"/>
</dbReference>
<keyword evidence="2" id="KW-0808">Transferase</keyword>
<gene>
    <name evidence="2" type="ORF">SAMN04488023_1031</name>
</gene>
<dbReference type="Proteomes" id="UP000199572">
    <property type="component" value="Unassembled WGS sequence"/>
</dbReference>
<reference evidence="2 3" key="1">
    <citation type="submission" date="2016-10" db="EMBL/GenBank/DDBJ databases">
        <authorList>
            <person name="de Groot N.N."/>
        </authorList>
    </citation>
    <scope>NUCLEOTIDE SEQUENCE [LARGE SCALE GENOMIC DNA]</scope>
    <source>
        <strain evidence="2 3">DSM 18610</strain>
    </source>
</reference>
<dbReference type="InterPro" id="IPR028973">
    <property type="entry name" value="PhnB-like"/>
</dbReference>
<dbReference type="PIRSF" id="PIRSF021700">
    <property type="entry name" value="3_dmu_93_MTrfase"/>
    <property type="match status" value="1"/>
</dbReference>
<keyword evidence="2" id="KW-0489">Methyltransferase</keyword>
<dbReference type="SUPFAM" id="SSF54593">
    <property type="entry name" value="Glyoxalase/Bleomycin resistance protein/Dihydroxybiphenyl dioxygenase"/>
    <property type="match status" value="1"/>
</dbReference>
<dbReference type="EMBL" id="FOGG01000003">
    <property type="protein sequence ID" value="SEQ98476.1"/>
    <property type="molecule type" value="Genomic_DNA"/>
</dbReference>
<accession>A0A1H9KH52</accession>
<proteinExistence type="predicted"/>
<sequence length="109" mass="12557">MSENPIVVMFELNGSKFMALNGGPHYKPTPATSYVIECEDQAEIDHYWEKLGEGGRYDQCGWLSDKFGFSWQIVPKVLHQLMADQEKAPRVIEAFMKMQKFEIQKLLDA</sequence>
<dbReference type="STRING" id="390241.SAMN04488023_1031"/>
<dbReference type="InterPro" id="IPR009725">
    <property type="entry name" value="3_dmu_93_MTrfase"/>
</dbReference>
<evidence type="ECO:0000313" key="3">
    <source>
        <dbReference type="Proteomes" id="UP000199572"/>
    </source>
</evidence>
<organism evidence="2 3">
    <name type="scientific">Pedobacter rhizosphaerae</name>
    <dbReference type="NCBI Taxonomy" id="390241"/>
    <lineage>
        <taxon>Bacteria</taxon>
        <taxon>Pseudomonadati</taxon>
        <taxon>Bacteroidota</taxon>
        <taxon>Sphingobacteriia</taxon>
        <taxon>Sphingobacteriales</taxon>
        <taxon>Sphingobacteriaceae</taxon>
        <taxon>Pedobacter</taxon>
    </lineage>
</organism>
<dbReference type="Gene3D" id="3.10.180.10">
    <property type="entry name" value="2,3-Dihydroxybiphenyl 1,2-Dioxygenase, domain 1"/>
    <property type="match status" value="1"/>
</dbReference>
<dbReference type="AlphaFoldDB" id="A0A1H9KH52"/>
<feature type="domain" description="PhnB-like" evidence="1">
    <location>
        <begin position="6"/>
        <end position="74"/>
    </location>
</feature>
<keyword evidence="2" id="KW-0830">Ubiquinone</keyword>
<dbReference type="Pfam" id="PF06983">
    <property type="entry name" value="3-dmu-9_3-mt"/>
    <property type="match status" value="1"/>
</dbReference>
<name>A0A1H9KH52_9SPHI</name>
<dbReference type="GO" id="GO:0008168">
    <property type="term" value="F:methyltransferase activity"/>
    <property type="evidence" value="ECO:0007669"/>
    <property type="project" value="UniProtKB-KW"/>
</dbReference>
<evidence type="ECO:0000313" key="2">
    <source>
        <dbReference type="EMBL" id="SEQ98476.1"/>
    </source>
</evidence>